<dbReference type="Proteomes" id="UP000253987">
    <property type="component" value="Unassembled WGS sequence"/>
</dbReference>
<protein>
    <submittedName>
        <fullName evidence="2">Periplasmic nitrate reductase, NapE protein</fullName>
    </submittedName>
</protein>
<evidence type="ECO:0000313" key="2">
    <source>
        <dbReference type="EMBL" id="PXX90298.1"/>
    </source>
</evidence>
<sequence length="57" mass="6399">MDDQTASSQEHRKKYELRLFVFLIVFLFPILSVAIVGGYGFIVWMSQILMGPPGPPG</sequence>
<accession>A0A2V3ZM97</accession>
<reference evidence="2 3" key="2">
    <citation type="submission" date="2018-06" db="EMBL/GenBank/DDBJ databases">
        <title>Marinobactersediminissp. nov, a moderately halophilic bacterium isolated from marine solar saltern.</title>
        <authorList>
            <person name="Zhang Y."/>
        </authorList>
    </citation>
    <scope>NUCLEOTIDE SEQUENCE [LARGE SCALE GENOMIC DNA]</scope>
    <source>
        <strain evidence="2 3">F01</strain>
    </source>
</reference>
<dbReference type="AlphaFoldDB" id="A0A2V3ZM97"/>
<feature type="transmembrane region" description="Helical" evidence="1">
    <location>
        <begin position="20"/>
        <end position="45"/>
    </location>
</feature>
<dbReference type="InterPro" id="IPR010649">
    <property type="entry name" value="NapE_TorE"/>
</dbReference>
<dbReference type="EMBL" id="QFWX01000005">
    <property type="protein sequence ID" value="PXX90298.1"/>
    <property type="molecule type" value="Genomic_DNA"/>
</dbReference>
<evidence type="ECO:0000313" key="3">
    <source>
        <dbReference type="Proteomes" id="UP000253987"/>
    </source>
</evidence>
<dbReference type="InterPro" id="IPR004448">
    <property type="entry name" value="Nitrate_reductase_NapE"/>
</dbReference>
<name>A0A2V3ZM97_9GAMM</name>
<dbReference type="RefSeq" id="WP_114613540.1">
    <property type="nucleotide sequence ID" value="NZ_QFWX01000005.1"/>
</dbReference>
<dbReference type="Pfam" id="PF06796">
    <property type="entry name" value="NapE"/>
    <property type="match status" value="1"/>
</dbReference>
<evidence type="ECO:0000256" key="1">
    <source>
        <dbReference type="SAM" id="Phobius"/>
    </source>
</evidence>
<reference evidence="3" key="1">
    <citation type="submission" date="2018-05" db="EMBL/GenBank/DDBJ databases">
        <authorList>
            <person name="Lu D."/>
        </authorList>
    </citation>
    <scope>NUCLEOTIDE SEQUENCE [LARGE SCALE GENOMIC DNA]</scope>
    <source>
        <strain evidence="3">F01</strain>
    </source>
</reference>
<keyword evidence="1" id="KW-0812">Transmembrane</keyword>
<keyword evidence="3" id="KW-1185">Reference proteome</keyword>
<organism evidence="2 3">
    <name type="scientific">Marinobacter vulgaris</name>
    <dbReference type="NCBI Taxonomy" id="1928331"/>
    <lineage>
        <taxon>Bacteria</taxon>
        <taxon>Pseudomonadati</taxon>
        <taxon>Pseudomonadota</taxon>
        <taxon>Gammaproteobacteria</taxon>
        <taxon>Pseudomonadales</taxon>
        <taxon>Marinobacteraceae</taxon>
        <taxon>Marinobacter</taxon>
    </lineage>
</organism>
<dbReference type="NCBIfam" id="TIGR02973">
    <property type="entry name" value="nitrate_rd_NapE"/>
    <property type="match status" value="1"/>
</dbReference>
<keyword evidence="1" id="KW-1133">Transmembrane helix</keyword>
<gene>
    <name evidence="2" type="primary">napE</name>
    <name evidence="2" type="ORF">DIT71_12420</name>
</gene>
<keyword evidence="1" id="KW-0472">Membrane</keyword>
<comment type="caution">
    <text evidence="2">The sequence shown here is derived from an EMBL/GenBank/DDBJ whole genome shotgun (WGS) entry which is preliminary data.</text>
</comment>
<proteinExistence type="predicted"/>